<dbReference type="Gene3D" id="1.10.10.60">
    <property type="entry name" value="Homeodomain-like"/>
    <property type="match status" value="1"/>
</dbReference>
<dbReference type="SUPFAM" id="SSF46689">
    <property type="entry name" value="Homeodomain-like"/>
    <property type="match status" value="2"/>
</dbReference>
<comment type="caution">
    <text evidence="5">The sequence shown here is derived from an EMBL/GenBank/DDBJ whole genome shotgun (WGS) entry which is preliminary data.</text>
</comment>
<reference evidence="6" key="1">
    <citation type="submission" date="2015-07" db="EMBL/GenBank/DDBJ databases">
        <title>Discovery of a poly(ethylene terephthalate assimilation.</title>
        <authorList>
            <person name="Yoshida S."/>
            <person name="Hiraga K."/>
            <person name="Takehana T."/>
            <person name="Taniguchi I."/>
            <person name="Yamaji H."/>
            <person name="Maeda Y."/>
            <person name="Toyohara K."/>
            <person name="Miyamoto K."/>
            <person name="Kimura Y."/>
            <person name="Oda K."/>
        </authorList>
    </citation>
    <scope>NUCLEOTIDE SEQUENCE [LARGE SCALE GENOMIC DNA]</scope>
    <source>
        <strain evidence="6">NBRC 110686 / TISTR 2288 / 201-F6</strain>
    </source>
</reference>
<evidence type="ECO:0000259" key="4">
    <source>
        <dbReference type="PROSITE" id="PS01124"/>
    </source>
</evidence>
<proteinExistence type="predicted"/>
<keyword evidence="1" id="KW-0805">Transcription regulation</keyword>
<dbReference type="GO" id="GO:0003700">
    <property type="term" value="F:DNA-binding transcription factor activity"/>
    <property type="evidence" value="ECO:0007669"/>
    <property type="project" value="InterPro"/>
</dbReference>
<reference evidence="5 6" key="2">
    <citation type="journal article" date="2016" name="Science">
        <title>A bacterium that degrades and assimilates poly(ethylene terephthalate).</title>
        <authorList>
            <person name="Yoshida S."/>
            <person name="Hiraga K."/>
            <person name="Takehana T."/>
            <person name="Taniguchi I."/>
            <person name="Yamaji H."/>
            <person name="Maeda Y."/>
            <person name="Toyohara K."/>
            <person name="Miyamoto K."/>
            <person name="Kimura Y."/>
            <person name="Oda K."/>
        </authorList>
    </citation>
    <scope>NUCLEOTIDE SEQUENCE [LARGE SCALE GENOMIC DNA]</scope>
    <source>
        <strain evidence="6">NBRC 110686 / TISTR 2288 / 201-F6</strain>
    </source>
</reference>
<evidence type="ECO:0000256" key="2">
    <source>
        <dbReference type="ARBA" id="ARBA00023125"/>
    </source>
</evidence>
<dbReference type="Pfam" id="PF12833">
    <property type="entry name" value="HTH_18"/>
    <property type="match status" value="1"/>
</dbReference>
<dbReference type="STRING" id="1547922.ISF6_3352"/>
<protein>
    <submittedName>
        <fullName evidence="5">Transcriptional regulator, AraC family</fullName>
    </submittedName>
</protein>
<dbReference type="PANTHER" id="PTHR46796:SF12">
    <property type="entry name" value="HTH-TYPE DNA-BINDING TRANSCRIPTIONAL ACTIVATOR EUTR"/>
    <property type="match status" value="1"/>
</dbReference>
<keyword evidence="6" id="KW-1185">Reference proteome</keyword>
<evidence type="ECO:0000313" key="6">
    <source>
        <dbReference type="Proteomes" id="UP000037660"/>
    </source>
</evidence>
<organism evidence="5 6">
    <name type="scientific">Piscinibacter sakaiensis</name>
    <name type="common">Ideonella sakaiensis</name>
    <dbReference type="NCBI Taxonomy" id="1547922"/>
    <lineage>
        <taxon>Bacteria</taxon>
        <taxon>Pseudomonadati</taxon>
        <taxon>Pseudomonadota</taxon>
        <taxon>Betaproteobacteria</taxon>
        <taxon>Burkholderiales</taxon>
        <taxon>Sphaerotilaceae</taxon>
        <taxon>Piscinibacter</taxon>
    </lineage>
</organism>
<gene>
    <name evidence="5" type="ORF">ISF6_3352</name>
</gene>
<accession>A0A0K8P4C3</accession>
<dbReference type="PROSITE" id="PS00041">
    <property type="entry name" value="HTH_ARAC_FAMILY_1"/>
    <property type="match status" value="1"/>
</dbReference>
<dbReference type="PANTHER" id="PTHR46796">
    <property type="entry name" value="HTH-TYPE TRANSCRIPTIONAL ACTIVATOR RHAS-RELATED"/>
    <property type="match status" value="1"/>
</dbReference>
<evidence type="ECO:0000256" key="1">
    <source>
        <dbReference type="ARBA" id="ARBA00023015"/>
    </source>
</evidence>
<dbReference type="AlphaFoldDB" id="A0A0K8P4C3"/>
<dbReference type="GO" id="GO:0043565">
    <property type="term" value="F:sequence-specific DNA binding"/>
    <property type="evidence" value="ECO:0007669"/>
    <property type="project" value="InterPro"/>
</dbReference>
<keyword evidence="3" id="KW-0804">Transcription</keyword>
<dbReference type="InterPro" id="IPR018060">
    <property type="entry name" value="HTH_AraC"/>
</dbReference>
<dbReference type="InterPro" id="IPR018062">
    <property type="entry name" value="HTH_AraC-typ_CS"/>
</dbReference>
<dbReference type="EMBL" id="BBYR01000047">
    <property type="protein sequence ID" value="GAP37497.1"/>
    <property type="molecule type" value="Genomic_DNA"/>
</dbReference>
<evidence type="ECO:0000256" key="3">
    <source>
        <dbReference type="ARBA" id="ARBA00023163"/>
    </source>
</evidence>
<dbReference type="SMART" id="SM00342">
    <property type="entry name" value="HTH_ARAC"/>
    <property type="match status" value="1"/>
</dbReference>
<dbReference type="InterPro" id="IPR009057">
    <property type="entry name" value="Homeodomain-like_sf"/>
</dbReference>
<keyword evidence="2" id="KW-0238">DNA-binding</keyword>
<feature type="domain" description="HTH araC/xylS-type" evidence="4">
    <location>
        <begin position="210"/>
        <end position="311"/>
    </location>
</feature>
<dbReference type="PROSITE" id="PS01124">
    <property type="entry name" value="HTH_ARAC_FAMILY_2"/>
    <property type="match status" value="1"/>
</dbReference>
<sequence>MPCQHREADDADEHAAHLTDWEQRYDQLSAGRFHGGLTELQLPQMQVFVEHTSHALRQSCRVWDDAFWFGLAARADGAPARINGRLDAGPGLMTRPGGTDFELVTPDRHAIYGVVVRRPWIEAAAAAQGCEVDWTRLRGRELLPLSAVARRDWLALLEPLLDGAAALAWHRDSALQLQALMLCPLLGALDGAEVDPGVRASQARRHALVARAQALVLATPEQPPSVPQLCERLHLSRRTLQYCFEDVLGLSPLQALRALRLNGARRSLREAAARGQGVQDVAAQWGFGHLSQFAADYRRLFGESPSQALRRAA</sequence>
<name>A0A0K8P4C3_PISS1</name>
<dbReference type="InterPro" id="IPR050204">
    <property type="entry name" value="AraC_XylS_family_regulators"/>
</dbReference>
<dbReference type="Proteomes" id="UP000037660">
    <property type="component" value="Unassembled WGS sequence"/>
</dbReference>
<evidence type="ECO:0000313" key="5">
    <source>
        <dbReference type="EMBL" id="GAP37497.1"/>
    </source>
</evidence>